<keyword evidence="1" id="KW-0812">Transmembrane</keyword>
<name>A0ABY0FPE3_9BACT</name>
<proteinExistence type="predicted"/>
<organism evidence="2 3">
    <name type="scientific">Candidatus Nanosyncoccus alces</name>
    <dbReference type="NCBI Taxonomy" id="2171997"/>
    <lineage>
        <taxon>Bacteria</taxon>
        <taxon>Candidatus Saccharimonadota</taxon>
        <taxon>Candidatus Nanosyncoccalia</taxon>
        <taxon>Candidatus Nanosyncoccales</taxon>
        <taxon>Candidatus Nanosyncoccaceae</taxon>
        <taxon>Candidatus Nanosyncoccus</taxon>
    </lineage>
</organism>
<reference evidence="2 3" key="1">
    <citation type="journal article" date="2018" name="bioRxiv">
        <title>Evidence of independent acquisition and adaption of ultra-small bacteria to human hosts across the highly diverse yet reduced genomes of the phylum Saccharibacteria.</title>
        <authorList>
            <person name="McLean J.S."/>
            <person name="Bor B."/>
            <person name="To T.T."/>
            <person name="Liu Q."/>
            <person name="Kearns K.A."/>
            <person name="Solden L.M."/>
            <person name="Wrighton K.C."/>
            <person name="He X."/>
            <person name="Shi W."/>
        </authorList>
    </citation>
    <scope>NUCLEOTIDE SEQUENCE [LARGE SCALE GENOMIC DNA]</scope>
    <source>
        <strain evidence="2 3">TM7_G3_2_Rum_HOT_351B</strain>
    </source>
</reference>
<keyword evidence="1" id="KW-0472">Membrane</keyword>
<evidence type="ECO:0000313" key="3">
    <source>
        <dbReference type="Proteomes" id="UP001191019"/>
    </source>
</evidence>
<evidence type="ECO:0000313" key="2">
    <source>
        <dbReference type="EMBL" id="RYC75098.1"/>
    </source>
</evidence>
<dbReference type="Proteomes" id="UP001191019">
    <property type="component" value="Unassembled WGS sequence"/>
</dbReference>
<keyword evidence="3" id="KW-1185">Reference proteome</keyword>
<reference evidence="2 3" key="2">
    <citation type="journal article" date="2020" name="Cell Rep.">
        <title>Acquisition and Adaptation of Ultra-small Parasitic Reduced Genome Bacteria to Mammalian Hosts.</title>
        <authorList>
            <person name="McLean J.S."/>
            <person name="Bor B."/>
            <person name="Kerns K.A."/>
            <person name="Liu Q."/>
            <person name="To T.T."/>
            <person name="Solden L."/>
            <person name="Hendrickson E.L."/>
            <person name="Wrighton K."/>
            <person name="Shi W."/>
            <person name="He X."/>
        </authorList>
    </citation>
    <scope>NUCLEOTIDE SEQUENCE [LARGE SCALE GENOMIC DNA]</scope>
    <source>
        <strain evidence="2 3">TM7_G3_2_Rum_HOT_351B</strain>
    </source>
</reference>
<feature type="transmembrane region" description="Helical" evidence="1">
    <location>
        <begin position="6"/>
        <end position="27"/>
    </location>
</feature>
<protein>
    <submittedName>
        <fullName evidence="2">Uncharacterized protein</fullName>
    </submittedName>
</protein>
<accession>A0ABY0FPE3</accession>
<comment type="caution">
    <text evidence="2">The sequence shown here is derived from an EMBL/GenBank/DDBJ whole genome shotgun (WGS) entry which is preliminary data.</text>
</comment>
<dbReference type="EMBL" id="PRLM01000001">
    <property type="protein sequence ID" value="RYC75098.1"/>
    <property type="molecule type" value="Genomic_DNA"/>
</dbReference>
<keyword evidence="1" id="KW-1133">Transmembrane helix</keyword>
<evidence type="ECO:0000256" key="1">
    <source>
        <dbReference type="SAM" id="Phobius"/>
    </source>
</evidence>
<gene>
    <name evidence="2" type="ORF">G3RUM_00032</name>
</gene>
<sequence length="49" mass="5712">MFVLIIFMLIIAWNFTKLAIFGIYGVIRYKNKNDRQKGELNEGNFQGGE</sequence>